<gene>
    <name evidence="1" type="ORF">PL2TA16_03497</name>
</gene>
<comment type="caution">
    <text evidence="1">The sequence shown here is derived from an EMBL/GenBank/DDBJ whole genome shotgun (WGS) entry which is preliminary data.</text>
</comment>
<protein>
    <submittedName>
        <fullName evidence="1">Uncharacterized protein</fullName>
    </submittedName>
</protein>
<dbReference type="Gene3D" id="1.20.141.10">
    <property type="entry name" value="Chitosanase, subunit A, domain 1"/>
    <property type="match status" value="1"/>
</dbReference>
<dbReference type="Proteomes" id="UP000017820">
    <property type="component" value="Unassembled WGS sequence"/>
</dbReference>
<proteinExistence type="predicted"/>
<dbReference type="EMBL" id="AUSV01000037">
    <property type="protein sequence ID" value="ESP93276.1"/>
    <property type="molecule type" value="Genomic_DNA"/>
</dbReference>
<reference evidence="1 2" key="1">
    <citation type="submission" date="2013-07" db="EMBL/GenBank/DDBJ databases">
        <title>Draft genome sequence of Pseudoalteromonas luteoviolacea 2ta16.</title>
        <authorList>
            <person name="Allen E.E."/>
            <person name="Azam F."/>
            <person name="Podell S."/>
        </authorList>
    </citation>
    <scope>NUCLEOTIDE SEQUENCE [LARGE SCALE GENOMIC DNA]</scope>
    <source>
        <strain evidence="1 2">2ta16</strain>
    </source>
</reference>
<dbReference type="RefSeq" id="WP_023399375.1">
    <property type="nucleotide sequence ID" value="NZ_AUSV01000037.1"/>
</dbReference>
<evidence type="ECO:0000313" key="2">
    <source>
        <dbReference type="Proteomes" id="UP000017820"/>
    </source>
</evidence>
<name>V4H704_PSEL2</name>
<accession>V4H704</accession>
<organism evidence="1 2">
    <name type="scientific">Pseudoalteromonas luteoviolacea (strain 2ta16)</name>
    <dbReference type="NCBI Taxonomy" id="1353533"/>
    <lineage>
        <taxon>Bacteria</taxon>
        <taxon>Pseudomonadati</taxon>
        <taxon>Pseudomonadota</taxon>
        <taxon>Gammaproteobacteria</taxon>
        <taxon>Alteromonadales</taxon>
        <taxon>Pseudoalteromonadaceae</taxon>
        <taxon>Pseudoalteromonas</taxon>
    </lineage>
</organism>
<dbReference type="AlphaFoldDB" id="V4H704"/>
<evidence type="ECO:0000313" key="1">
    <source>
        <dbReference type="EMBL" id="ESP93276.1"/>
    </source>
</evidence>
<dbReference type="GeneID" id="29922518"/>
<dbReference type="PATRIC" id="fig|1353533.3.peg.2471"/>
<sequence>MANYQEAFAYAFSHPSKYLQGDYSIWRCLTLKPLLLAEGFSDDEQYTLFEKIYAPELWRECKGDQITDQKVAGLLLLINAKGYLATMLKEMQSYFNITPSSQMCERTLYHINLLPKSALLDWLDTGLQYFSLVQKKRHESYFLCESG</sequence>